<evidence type="ECO:0000256" key="1">
    <source>
        <dbReference type="SAM" id="MobiDB-lite"/>
    </source>
</evidence>
<accession>A0ABU0RBG8</accession>
<sequence length="94" mass="9593">MNDDPTADAKLSRSLPPVGVLRAPGYAVPRNASTVGSFVTSQKTVIADPTTPPTTIGTSRATTCANGMPTRSRPTTAPNAKNSTTSTDGTMKGT</sequence>
<dbReference type="Proteomes" id="UP001239083">
    <property type="component" value="Unassembled WGS sequence"/>
</dbReference>
<proteinExistence type="predicted"/>
<organism evidence="2 3">
    <name type="scientific">Agromyces ramosus</name>
    <dbReference type="NCBI Taxonomy" id="33879"/>
    <lineage>
        <taxon>Bacteria</taxon>
        <taxon>Bacillati</taxon>
        <taxon>Actinomycetota</taxon>
        <taxon>Actinomycetes</taxon>
        <taxon>Micrococcales</taxon>
        <taxon>Microbacteriaceae</taxon>
        <taxon>Agromyces</taxon>
    </lineage>
</organism>
<feature type="compositionally biased region" description="Polar residues" evidence="1">
    <location>
        <begin position="53"/>
        <end position="65"/>
    </location>
</feature>
<evidence type="ECO:0000313" key="2">
    <source>
        <dbReference type="EMBL" id="MDQ0895424.1"/>
    </source>
</evidence>
<reference evidence="2 3" key="1">
    <citation type="submission" date="2023-07" db="EMBL/GenBank/DDBJ databases">
        <title>Comparative genomics of wheat-associated soil bacteria to identify genetic determinants of phenazine resistance.</title>
        <authorList>
            <person name="Mouncey N."/>
        </authorList>
    </citation>
    <scope>NUCLEOTIDE SEQUENCE [LARGE SCALE GENOMIC DNA]</scope>
    <source>
        <strain evidence="2 3">V3I3</strain>
    </source>
</reference>
<dbReference type="RefSeq" id="WP_307043490.1">
    <property type="nucleotide sequence ID" value="NZ_JAUSYY010000001.1"/>
</dbReference>
<protein>
    <submittedName>
        <fullName evidence="2">Uncharacterized protein</fullName>
    </submittedName>
</protein>
<dbReference type="EMBL" id="JAUSYY010000001">
    <property type="protein sequence ID" value="MDQ0895424.1"/>
    <property type="molecule type" value="Genomic_DNA"/>
</dbReference>
<keyword evidence="3" id="KW-1185">Reference proteome</keyword>
<name>A0ABU0RBG8_9MICO</name>
<gene>
    <name evidence="2" type="ORF">QFZ26_002979</name>
</gene>
<comment type="caution">
    <text evidence="2">The sequence shown here is derived from an EMBL/GenBank/DDBJ whole genome shotgun (WGS) entry which is preliminary data.</text>
</comment>
<evidence type="ECO:0000313" key="3">
    <source>
        <dbReference type="Proteomes" id="UP001239083"/>
    </source>
</evidence>
<feature type="region of interest" description="Disordered" evidence="1">
    <location>
        <begin position="49"/>
        <end position="94"/>
    </location>
</feature>
<feature type="compositionally biased region" description="Polar residues" evidence="1">
    <location>
        <begin position="72"/>
        <end position="94"/>
    </location>
</feature>